<dbReference type="SUPFAM" id="SSF52540">
    <property type="entry name" value="P-loop containing nucleoside triphosphate hydrolases"/>
    <property type="match status" value="1"/>
</dbReference>
<dbReference type="InterPro" id="IPR049945">
    <property type="entry name" value="AAA_22"/>
</dbReference>
<evidence type="ECO:0000259" key="1">
    <source>
        <dbReference type="SMART" id="SM00382"/>
    </source>
</evidence>
<sequence>MTGALESSQVSGAALVGPDGVGKTTLARAAAERFAAQRPSTIVRWALGSAPERPVPFGAFRHLVRLAHIGRPAALLRAARESLTSAGGDLLLVVDDAHELDALSATLVYQLALSGSARLLVTVRSDIRLPDVVTALWTDQLLSRIEVQPLDAERAAALLESALGEPLPKPVAEKVVGRSQGNPLYLRHVVENGALVRADDGWRFRDDERLTLSALIDGHLGALAEPARTVLDYLAVAEPLSRADLAALAGEQAVEDAAAVIAFDDQELAHPAHPLYGERARAALAAQQARSLRAAVVAQLAKHPSDHVSDELRRAALAVDSDTPGPVADVVSAAQQALRLGDLVLAERLARAALDRSEGLAARLVLAYALAWQGQGREAGAVLAAVDPDTLTDTELMAWALPRAANQFWMLSEPERATAFLHTTRQRVAAPAAKATLDALAATFAMNSGTPLRALRMASDVLASPHADEVGVGWAASTAALCSARTARFDDVEALAARAVAGEHPGLLRFTSGFARVTALVMAGRLDAARSLAQRYTDFAELQQPGRAIGEVLVAYVAIAQGDFDTAVTLLRPAASELARTGYSWGPLSLMLLAQALGQQGEQVEAAKVFSRAESRHGLKSALFTPELALAKAWSKSARGDQTAAIDAAREAVQAAERGGQSAIALRALQDATRLGDLRAVYRAERLAVEVDCVLGRLTLAHARALTAGDSAALADVAAGLAEVGLHPAAADAAAQARQAQLVR</sequence>
<dbReference type="EMBL" id="AP022583">
    <property type="protein sequence ID" value="BBY05183.1"/>
    <property type="molecule type" value="Genomic_DNA"/>
</dbReference>
<accession>A0A7I7P9C1</accession>
<dbReference type="Proteomes" id="UP000192374">
    <property type="component" value="Unassembled WGS sequence"/>
</dbReference>
<evidence type="ECO:0000313" key="4">
    <source>
        <dbReference type="Proteomes" id="UP000192374"/>
    </source>
</evidence>
<feature type="domain" description="AAA+ ATPase" evidence="1">
    <location>
        <begin position="9"/>
        <end position="131"/>
    </location>
</feature>
<evidence type="ECO:0000313" key="5">
    <source>
        <dbReference type="Proteomes" id="UP000466894"/>
    </source>
</evidence>
<gene>
    <name evidence="3" type="ORF">BST37_01945</name>
    <name evidence="2" type="ORF">MNVI_05010</name>
</gene>
<dbReference type="Gene3D" id="3.40.50.300">
    <property type="entry name" value="P-loop containing nucleotide triphosphate hydrolases"/>
    <property type="match status" value="1"/>
</dbReference>
<reference evidence="2 5" key="2">
    <citation type="journal article" date="2019" name="Emerg. Microbes Infect.">
        <title>Comprehensive subspecies identification of 175 nontuberculous mycobacteria species based on 7547 genomic profiles.</title>
        <authorList>
            <person name="Matsumoto Y."/>
            <person name="Kinjo T."/>
            <person name="Motooka D."/>
            <person name="Nabeya D."/>
            <person name="Jung N."/>
            <person name="Uechi K."/>
            <person name="Horii T."/>
            <person name="Iida T."/>
            <person name="Fujita J."/>
            <person name="Nakamura S."/>
        </authorList>
    </citation>
    <scope>NUCLEOTIDE SEQUENCE [LARGE SCALE GENOMIC DNA]</scope>
    <source>
        <strain evidence="2 5">JCM 16367</strain>
    </source>
</reference>
<proteinExistence type="predicted"/>
<evidence type="ECO:0000313" key="3">
    <source>
        <dbReference type="EMBL" id="ORB18332.1"/>
    </source>
</evidence>
<dbReference type="AlphaFoldDB" id="A0A7I7P9C1"/>
<protein>
    <submittedName>
        <fullName evidence="3">AAA family ATPase</fullName>
    </submittedName>
</protein>
<dbReference type="GO" id="GO:0016887">
    <property type="term" value="F:ATP hydrolysis activity"/>
    <property type="evidence" value="ECO:0007669"/>
    <property type="project" value="InterPro"/>
</dbReference>
<dbReference type="InterPro" id="IPR003593">
    <property type="entry name" value="AAA+_ATPase"/>
</dbReference>
<name>A0A7I7P9C1_9MYCO</name>
<dbReference type="SMART" id="SM00382">
    <property type="entry name" value="AAA"/>
    <property type="match status" value="1"/>
</dbReference>
<organism evidence="2 5">
    <name type="scientific">Mycobacterium noviomagense</name>
    <dbReference type="NCBI Taxonomy" id="459858"/>
    <lineage>
        <taxon>Bacteria</taxon>
        <taxon>Bacillati</taxon>
        <taxon>Actinomycetota</taxon>
        <taxon>Actinomycetes</taxon>
        <taxon>Mycobacteriales</taxon>
        <taxon>Mycobacteriaceae</taxon>
        <taxon>Mycobacterium</taxon>
    </lineage>
</organism>
<evidence type="ECO:0000313" key="2">
    <source>
        <dbReference type="EMBL" id="BBY05183.1"/>
    </source>
</evidence>
<keyword evidence="4" id="KW-1185">Reference proteome</keyword>
<dbReference type="KEGG" id="mnv:MNVI_05010"/>
<dbReference type="InterPro" id="IPR027417">
    <property type="entry name" value="P-loop_NTPase"/>
</dbReference>
<dbReference type="Pfam" id="PF13401">
    <property type="entry name" value="AAA_22"/>
    <property type="match status" value="1"/>
</dbReference>
<dbReference type="Proteomes" id="UP000466894">
    <property type="component" value="Chromosome"/>
</dbReference>
<dbReference type="EMBL" id="MVIC01000002">
    <property type="protein sequence ID" value="ORB18332.1"/>
    <property type="molecule type" value="Genomic_DNA"/>
</dbReference>
<dbReference type="OrthoDB" id="4590630at2"/>
<reference evidence="2" key="3">
    <citation type="submission" date="2020-02" db="EMBL/GenBank/DDBJ databases">
        <authorList>
            <person name="Matsumoto Y."/>
            <person name="Motooka D."/>
            <person name="Nakamura S."/>
        </authorList>
    </citation>
    <scope>NUCLEOTIDE SEQUENCE</scope>
    <source>
        <strain evidence="2">JCM 16367</strain>
    </source>
</reference>
<reference evidence="3 4" key="1">
    <citation type="submission" date="2017-02" db="EMBL/GenBank/DDBJ databases">
        <title>The new phylogeny of genus Mycobacterium.</title>
        <authorList>
            <person name="Tortoli E."/>
            <person name="Trovato A."/>
            <person name="Cirillo D.M."/>
        </authorList>
    </citation>
    <scope>NUCLEOTIDE SEQUENCE [LARGE SCALE GENOMIC DNA]</scope>
    <source>
        <strain evidence="3 4">DSM 45145</strain>
    </source>
</reference>